<evidence type="ECO:0000313" key="2">
    <source>
        <dbReference type="Proteomes" id="UP000317648"/>
    </source>
</evidence>
<dbReference type="RefSeq" id="WP_145053861.1">
    <property type="nucleotide sequence ID" value="NZ_CP036433.1"/>
</dbReference>
<sequence>MAHERSLQNEHLNVMNNPPGCVFFRSKAMYVTGRLSPDHVDESAGSHQDYCWCNMTQHVIGPDEVIVKRHECVDGRGCFKASY</sequence>
<name>A0A518DTB5_9BACT</name>
<reference evidence="1 2" key="1">
    <citation type="submission" date="2019-02" db="EMBL/GenBank/DDBJ databases">
        <title>Deep-cultivation of Planctomycetes and their phenomic and genomic characterization uncovers novel biology.</title>
        <authorList>
            <person name="Wiegand S."/>
            <person name="Jogler M."/>
            <person name="Boedeker C."/>
            <person name="Pinto D."/>
            <person name="Vollmers J."/>
            <person name="Rivas-Marin E."/>
            <person name="Kohn T."/>
            <person name="Peeters S.H."/>
            <person name="Heuer A."/>
            <person name="Rast P."/>
            <person name="Oberbeckmann S."/>
            <person name="Bunk B."/>
            <person name="Jeske O."/>
            <person name="Meyerdierks A."/>
            <person name="Storesund J.E."/>
            <person name="Kallscheuer N."/>
            <person name="Luecker S."/>
            <person name="Lage O.M."/>
            <person name="Pohl T."/>
            <person name="Merkel B.J."/>
            <person name="Hornburger P."/>
            <person name="Mueller R.-W."/>
            <person name="Bruemmer F."/>
            <person name="Labrenz M."/>
            <person name="Spormann A.M."/>
            <person name="Op den Camp H."/>
            <person name="Overmann J."/>
            <person name="Amann R."/>
            <person name="Jetten M.S.M."/>
            <person name="Mascher T."/>
            <person name="Medema M.H."/>
            <person name="Devos D.P."/>
            <person name="Kaster A.-K."/>
            <person name="Ovreas L."/>
            <person name="Rohde M."/>
            <person name="Galperin M.Y."/>
            <person name="Jogler C."/>
        </authorList>
    </citation>
    <scope>NUCLEOTIDE SEQUENCE [LARGE SCALE GENOMIC DNA]</scope>
    <source>
        <strain evidence="1 2">Pla85_3_4</strain>
    </source>
</reference>
<evidence type="ECO:0000313" key="1">
    <source>
        <dbReference type="EMBL" id="QDU95086.1"/>
    </source>
</evidence>
<gene>
    <name evidence="1" type="ORF">Pla8534_28980</name>
</gene>
<dbReference type="Proteomes" id="UP000317648">
    <property type="component" value="Chromosome"/>
</dbReference>
<organism evidence="1 2">
    <name type="scientific">Lignipirellula cremea</name>
    <dbReference type="NCBI Taxonomy" id="2528010"/>
    <lineage>
        <taxon>Bacteria</taxon>
        <taxon>Pseudomonadati</taxon>
        <taxon>Planctomycetota</taxon>
        <taxon>Planctomycetia</taxon>
        <taxon>Pirellulales</taxon>
        <taxon>Pirellulaceae</taxon>
        <taxon>Lignipirellula</taxon>
    </lineage>
</organism>
<dbReference type="AlphaFoldDB" id="A0A518DTB5"/>
<proteinExistence type="predicted"/>
<accession>A0A518DTB5</accession>
<dbReference type="OrthoDB" id="282309at2"/>
<dbReference type="KEGG" id="lcre:Pla8534_28980"/>
<dbReference type="EMBL" id="CP036433">
    <property type="protein sequence ID" value="QDU95086.1"/>
    <property type="molecule type" value="Genomic_DNA"/>
</dbReference>
<keyword evidence="2" id="KW-1185">Reference proteome</keyword>
<protein>
    <submittedName>
        <fullName evidence="1">Uncharacterized protein</fullName>
    </submittedName>
</protein>